<evidence type="ECO:0000313" key="2">
    <source>
        <dbReference type="Proteomes" id="UP000005237"/>
    </source>
</evidence>
<proteinExistence type="predicted"/>
<evidence type="ECO:0000313" key="1">
    <source>
        <dbReference type="EnsemblMetazoa" id="CJA05446.1"/>
    </source>
</evidence>
<reference evidence="1" key="2">
    <citation type="submission" date="2022-06" db="UniProtKB">
        <authorList>
            <consortium name="EnsemblMetazoa"/>
        </authorList>
    </citation>
    <scope>IDENTIFICATION</scope>
    <source>
        <strain evidence="1">DF5081</strain>
    </source>
</reference>
<reference evidence="2" key="1">
    <citation type="submission" date="2010-08" db="EMBL/GenBank/DDBJ databases">
        <authorList>
            <consortium name="Caenorhabditis japonica Sequencing Consortium"/>
            <person name="Wilson R.K."/>
        </authorList>
    </citation>
    <scope>NUCLEOTIDE SEQUENCE [LARGE SCALE GENOMIC DNA]</scope>
    <source>
        <strain evidence="2">DF5081</strain>
    </source>
</reference>
<dbReference type="Proteomes" id="UP000005237">
    <property type="component" value="Unassembled WGS sequence"/>
</dbReference>
<name>A0A8R1DKR0_CAEJA</name>
<accession>A0A8R1DKR0</accession>
<protein>
    <submittedName>
        <fullName evidence="1">Uncharacterized protein</fullName>
    </submittedName>
</protein>
<sequence length="277" mass="32125">MPKYQWRVLRYKRLKQDDDSVQNEVSLIIDTSLRQLSVLCQQIERERVQFSGDEQQYPKIRIDGSNLYILYNSKFEGFRVTFWEEDKREISDCVSEFGKKPESSPAVAPDARIRSFSQPVRNFQNLQHQFSCPYPRNDFSSPVDSLPSVGEFRDTGFSTPSLPTFSQNPPFTDSPPKIDASVQTDDLMDEMMENPEFVALCLRNLMQNDQFGQLVKSTRHELRNMSEDERNVVFKLPADYSEEFNDILILPDSQSSSDTDAQICESQFDDFFEDGKL</sequence>
<dbReference type="EnsemblMetazoa" id="CJA05446.1">
    <property type="protein sequence ID" value="CJA05446.1"/>
    <property type="gene ID" value="WBGene00124650"/>
</dbReference>
<organism evidence="1 2">
    <name type="scientific">Caenorhabditis japonica</name>
    <dbReference type="NCBI Taxonomy" id="281687"/>
    <lineage>
        <taxon>Eukaryota</taxon>
        <taxon>Metazoa</taxon>
        <taxon>Ecdysozoa</taxon>
        <taxon>Nematoda</taxon>
        <taxon>Chromadorea</taxon>
        <taxon>Rhabditida</taxon>
        <taxon>Rhabditina</taxon>
        <taxon>Rhabditomorpha</taxon>
        <taxon>Rhabditoidea</taxon>
        <taxon>Rhabditidae</taxon>
        <taxon>Peloderinae</taxon>
        <taxon>Caenorhabditis</taxon>
    </lineage>
</organism>
<dbReference type="AlphaFoldDB" id="A0A8R1DKR0"/>
<keyword evidence="2" id="KW-1185">Reference proteome</keyword>